<dbReference type="EMBL" id="VFQX01000002">
    <property type="protein sequence ID" value="KAF0984533.1"/>
    <property type="molecule type" value="Genomic_DNA"/>
</dbReference>
<proteinExistence type="predicted"/>
<dbReference type="VEuPathDB" id="AmoebaDB:NF0005890"/>
<comment type="caution">
    <text evidence="3">The sequence shown here is derived from an EMBL/GenBank/DDBJ whole genome shotgun (WGS) entry which is preliminary data.</text>
</comment>
<dbReference type="SMART" id="SM00174">
    <property type="entry name" value="RHO"/>
    <property type="match status" value="1"/>
</dbReference>
<dbReference type="Gene3D" id="3.40.50.300">
    <property type="entry name" value="P-loop containing nucleotide triphosphate hydrolases"/>
    <property type="match status" value="1"/>
</dbReference>
<evidence type="ECO:0000256" key="2">
    <source>
        <dbReference type="ARBA" id="ARBA00023134"/>
    </source>
</evidence>
<dbReference type="OrthoDB" id="10473557at2759"/>
<dbReference type="PANTHER" id="PTHR24072">
    <property type="entry name" value="RHO FAMILY GTPASE"/>
    <property type="match status" value="1"/>
</dbReference>
<protein>
    <submittedName>
        <fullName evidence="3">Uncharacterized protein</fullName>
    </submittedName>
</protein>
<name>A0A6A5C279_NAEFO</name>
<dbReference type="InterPro" id="IPR001806">
    <property type="entry name" value="Small_GTPase"/>
</dbReference>
<dbReference type="GO" id="GO:0007264">
    <property type="term" value="P:small GTPase-mediated signal transduction"/>
    <property type="evidence" value="ECO:0007669"/>
    <property type="project" value="InterPro"/>
</dbReference>
<dbReference type="AlphaFoldDB" id="A0A6A5C279"/>
<dbReference type="GeneID" id="68107650"/>
<accession>A0A6A5C279</accession>
<dbReference type="InterPro" id="IPR003578">
    <property type="entry name" value="Small_GTPase_Rho"/>
</dbReference>
<dbReference type="SUPFAM" id="SSF52540">
    <property type="entry name" value="P-loop containing nucleoside triphosphate hydrolases"/>
    <property type="match status" value="1"/>
</dbReference>
<keyword evidence="1" id="KW-0547">Nucleotide-binding</keyword>
<dbReference type="GO" id="GO:0003924">
    <property type="term" value="F:GTPase activity"/>
    <property type="evidence" value="ECO:0007669"/>
    <property type="project" value="InterPro"/>
</dbReference>
<dbReference type="RefSeq" id="XP_044569246.1">
    <property type="nucleotide sequence ID" value="XM_044707721.1"/>
</dbReference>
<keyword evidence="4" id="KW-1185">Reference proteome</keyword>
<sequence>MRLCQVTFLDHHAWKSFYKSSVKRIIELTNSYTDYLQVSSNYRQSFLSLLKQINDQVERHPQKLTEDILKLPTPSSMNTYPFVAAEEFMVSSSSIPYDLQSLAKKHGPISVVVLGPEHCGKTSFLISLCTENYPDDTPAAIFDVVNERVDYKDIHANICWRDTRVDNEFDSRFSSRFLDRCNGHVFILCFDCSTPDSLIPQIAQQFVPECHHFHPGAPVILVATKIELRNDAHTLNSLRYTNKGSLPSKPITKE</sequence>
<evidence type="ECO:0000313" key="3">
    <source>
        <dbReference type="EMBL" id="KAF0984533.1"/>
    </source>
</evidence>
<evidence type="ECO:0000256" key="1">
    <source>
        <dbReference type="ARBA" id="ARBA00022741"/>
    </source>
</evidence>
<dbReference type="InterPro" id="IPR027417">
    <property type="entry name" value="P-loop_NTPase"/>
</dbReference>
<organism evidence="3 4">
    <name type="scientific">Naegleria fowleri</name>
    <name type="common">Brain eating amoeba</name>
    <dbReference type="NCBI Taxonomy" id="5763"/>
    <lineage>
        <taxon>Eukaryota</taxon>
        <taxon>Discoba</taxon>
        <taxon>Heterolobosea</taxon>
        <taxon>Tetramitia</taxon>
        <taxon>Eutetramitia</taxon>
        <taxon>Vahlkampfiidae</taxon>
        <taxon>Naegleria</taxon>
    </lineage>
</organism>
<dbReference type="Proteomes" id="UP000444721">
    <property type="component" value="Unassembled WGS sequence"/>
</dbReference>
<gene>
    <name evidence="3" type="ORF">FDP41_000432</name>
</gene>
<dbReference type="GO" id="GO:0005525">
    <property type="term" value="F:GTP binding"/>
    <property type="evidence" value="ECO:0007669"/>
    <property type="project" value="UniProtKB-KW"/>
</dbReference>
<reference evidence="3 4" key="1">
    <citation type="journal article" date="2019" name="Sci. Rep.">
        <title>Nanopore sequencing improves the draft genome of the human pathogenic amoeba Naegleria fowleri.</title>
        <authorList>
            <person name="Liechti N."/>
            <person name="Schurch N."/>
            <person name="Bruggmann R."/>
            <person name="Wittwer M."/>
        </authorList>
    </citation>
    <scope>NUCLEOTIDE SEQUENCE [LARGE SCALE GENOMIC DNA]</scope>
    <source>
        <strain evidence="3 4">ATCC 30894</strain>
    </source>
</reference>
<dbReference type="Pfam" id="PF00071">
    <property type="entry name" value="Ras"/>
    <property type="match status" value="1"/>
</dbReference>
<dbReference type="VEuPathDB" id="AmoebaDB:NfTy_001110"/>
<evidence type="ECO:0000313" key="4">
    <source>
        <dbReference type="Proteomes" id="UP000444721"/>
    </source>
</evidence>
<keyword evidence="2" id="KW-0342">GTP-binding</keyword>
<dbReference type="VEuPathDB" id="AmoebaDB:FDP41_000432"/>